<dbReference type="PANTHER" id="PTHR41259:SF1">
    <property type="entry name" value="DOUBLE-STRAND BREAK REPAIR RAD50 ATPASE, PUTATIVE-RELATED"/>
    <property type="match status" value="1"/>
</dbReference>
<name>A0ABV3XXY8_9RHOB</name>
<sequence length="882" mass="92333">MKLRALALTNVRRFAGQTARIDDIGDGITVLAAPNESGKSTFFDALHALFFQPYGSRAREVRALQPHSGGAVSVAAEVELPQGRFRLEKTWLSRKSARVTDAATGRVLAQDDEAEAWIGRLVEGGLGGPAGLLWVRQGVTGLDPAGQGAAGRRDWESGLEARRDLMSTLAGEIDMMTGGRRMDQVLAACRDELAELATATGRPRAGGPWKAAEDEVAALEAERAALAAKVDELSGALAERRRAEEERARLDEPAEREAREAALARARQAMKAGEAHAARLEAAERDLKIAALEQEAAEDAAAALAARDRALGEAREAAETAAADERAAQARFESAARKDAATAEALAAAEAALARLRAEHARAQRAALARAAAERLAEMRARLDKAEAQARARAAAQAQIAAAPVDAAAMAGIEAAADTLDRARARRDALAVTVTPAYSGDARVTLDGTALAEGAALALHGRARLDLPGIGALVIDTGGRGAEDKAAAACEAAEAALRGLLQTAGVADLAGARAARAAREEAEAAEKLAGAVLASLAPEGLEALRAEVSELDLAAGGAEQEADAGDPAALAEAMAQAETAHEAARTAREAARRALGADERQLAEARTGHRLAQGRVAEAGAALGPADAHSDRREAAAQRRTRAAETLRKQTAARDGLAAAAPDMANLRAELARAEGAVAAAAARAKTLSDKVLELDGLIRARAEDGVEERLAEVSGRLDAAHDRAARYTREAAALGRLETALTDARRAARDTYFEPVKRELLPLLSLLHEAADIRLDDASLLPAALTRNGQEEPLDILSGGTAEQVAILTRLAFARLFDRAGQTVPVILDDALVHTDDDRIERMFAALHRVAGEQQIIVFTCRNRAFSRLGGSEARVAVEAV</sequence>
<feature type="region of interest" description="Disordered" evidence="2">
    <location>
        <begin position="572"/>
        <end position="656"/>
    </location>
</feature>
<dbReference type="Gene3D" id="3.40.50.300">
    <property type="entry name" value="P-loop containing nucleotide triphosphate hydrolases"/>
    <property type="match status" value="2"/>
</dbReference>
<keyword evidence="1" id="KW-0175">Coiled coil</keyword>
<keyword evidence="4" id="KW-0540">Nuclease</keyword>
<dbReference type="Pfam" id="PF13476">
    <property type="entry name" value="AAA_23"/>
    <property type="match status" value="1"/>
</dbReference>
<feature type="compositionally biased region" description="Low complexity" evidence="2">
    <location>
        <begin position="617"/>
        <end position="627"/>
    </location>
</feature>
<feature type="domain" description="Rad50/SbcC-type AAA" evidence="3">
    <location>
        <begin position="6"/>
        <end position="55"/>
    </location>
</feature>
<feature type="compositionally biased region" description="Basic and acidic residues" evidence="2">
    <location>
        <begin position="579"/>
        <end position="607"/>
    </location>
</feature>
<evidence type="ECO:0000313" key="4">
    <source>
        <dbReference type="EMBL" id="MEX5729163.1"/>
    </source>
</evidence>
<comment type="caution">
    <text evidence="4">The sequence shown here is derived from an EMBL/GenBank/DDBJ whole genome shotgun (WGS) entry which is preliminary data.</text>
</comment>
<dbReference type="InterPro" id="IPR027417">
    <property type="entry name" value="P-loop_NTPase"/>
</dbReference>
<dbReference type="InterPro" id="IPR038729">
    <property type="entry name" value="Rad50/SbcC_AAA"/>
</dbReference>
<keyword evidence="5" id="KW-1185">Reference proteome</keyword>
<keyword evidence="4" id="KW-0269">Exonuclease</keyword>
<reference evidence="4 5" key="1">
    <citation type="submission" date="2024-06" db="EMBL/GenBank/DDBJ databases">
        <title>Genome of Rhodovulum iodosum, a marine photoferrotroph.</title>
        <authorList>
            <person name="Bianchini G."/>
            <person name="Nikeleit V."/>
            <person name="Kappler A."/>
            <person name="Bryce C."/>
            <person name="Sanchez-Baracaldo P."/>
        </authorList>
    </citation>
    <scope>NUCLEOTIDE SEQUENCE [LARGE SCALE GENOMIC DNA]</scope>
    <source>
        <strain evidence="4 5">UT/N1</strain>
    </source>
</reference>
<gene>
    <name evidence="4" type="ORF">Ga0609869_002516</name>
</gene>
<evidence type="ECO:0000256" key="1">
    <source>
        <dbReference type="SAM" id="Coils"/>
    </source>
</evidence>
<dbReference type="PANTHER" id="PTHR41259">
    <property type="entry name" value="DOUBLE-STRAND BREAK REPAIR RAD50 ATPASE, PUTATIVE-RELATED"/>
    <property type="match status" value="1"/>
</dbReference>
<feature type="compositionally biased region" description="Basic and acidic residues" evidence="2">
    <location>
        <begin position="628"/>
        <end position="648"/>
    </location>
</feature>
<keyword evidence="4" id="KW-0378">Hydrolase</keyword>
<dbReference type="SUPFAM" id="SSF52540">
    <property type="entry name" value="P-loop containing nucleoside triphosphate hydrolases"/>
    <property type="match status" value="1"/>
</dbReference>
<dbReference type="EMBL" id="JBEHHI010000002">
    <property type="protein sequence ID" value="MEX5729163.1"/>
    <property type="molecule type" value="Genomic_DNA"/>
</dbReference>
<proteinExistence type="predicted"/>
<evidence type="ECO:0000256" key="2">
    <source>
        <dbReference type="SAM" id="MobiDB-lite"/>
    </source>
</evidence>
<accession>A0ABV3XXY8</accession>
<feature type="coiled-coil region" evidence="1">
    <location>
        <begin position="209"/>
        <end position="300"/>
    </location>
</feature>
<dbReference type="GO" id="GO:0004527">
    <property type="term" value="F:exonuclease activity"/>
    <property type="evidence" value="ECO:0007669"/>
    <property type="project" value="UniProtKB-KW"/>
</dbReference>
<feature type="coiled-coil region" evidence="1">
    <location>
        <begin position="346"/>
        <end position="396"/>
    </location>
</feature>
<organism evidence="4 5">
    <name type="scientific">Rhodovulum iodosum</name>
    <dbReference type="NCBI Taxonomy" id="68291"/>
    <lineage>
        <taxon>Bacteria</taxon>
        <taxon>Pseudomonadati</taxon>
        <taxon>Pseudomonadota</taxon>
        <taxon>Alphaproteobacteria</taxon>
        <taxon>Rhodobacterales</taxon>
        <taxon>Paracoccaceae</taxon>
        <taxon>Rhodovulum</taxon>
    </lineage>
</organism>
<dbReference type="Proteomes" id="UP001560019">
    <property type="component" value="Unassembled WGS sequence"/>
</dbReference>
<dbReference type="RefSeq" id="WP_369022868.1">
    <property type="nucleotide sequence ID" value="NZ_JBEHHI010000002.1"/>
</dbReference>
<evidence type="ECO:0000313" key="5">
    <source>
        <dbReference type="Proteomes" id="UP001560019"/>
    </source>
</evidence>
<protein>
    <submittedName>
        <fullName evidence="4">DNA repair exonuclease SbcCD ATPase subunit</fullName>
    </submittedName>
</protein>
<evidence type="ECO:0000259" key="3">
    <source>
        <dbReference type="Pfam" id="PF13476"/>
    </source>
</evidence>